<evidence type="ECO:0000259" key="2">
    <source>
        <dbReference type="Pfam" id="PF00501"/>
    </source>
</evidence>
<gene>
    <name evidence="3" type="ORF">PIB30_029997</name>
</gene>
<dbReference type="Pfam" id="PF00501">
    <property type="entry name" value="AMP-binding"/>
    <property type="match status" value="1"/>
</dbReference>
<evidence type="ECO:0000256" key="1">
    <source>
        <dbReference type="ARBA" id="ARBA00022598"/>
    </source>
</evidence>
<comment type="caution">
    <text evidence="3">The sequence shown here is derived from an EMBL/GenBank/DDBJ whole genome shotgun (WGS) entry which is preliminary data.</text>
</comment>
<dbReference type="Proteomes" id="UP001341840">
    <property type="component" value="Unassembled WGS sequence"/>
</dbReference>
<dbReference type="PANTHER" id="PTHR24096">
    <property type="entry name" value="LONG-CHAIN-FATTY-ACID--COA LIGASE"/>
    <property type="match status" value="1"/>
</dbReference>
<sequence>MFPWVELRQGYGLTESSAAATFFASDRDSKARPDSCGQLVPTFYAKVVDIDSGKPLPPHKKGELWLKSPTIMKEYLGNSEATTATVDSDGWLKTGDLSYIDEGGFVYVVERIKELIKHNGYQVAPAELESLLLSHPLIVDAAVIPCVSLSTTSLSFSLTCEFLMYKSSVAGLKMKQLDRYQWPML</sequence>
<feature type="domain" description="AMP-dependent synthetase/ligase" evidence="2">
    <location>
        <begin position="5"/>
        <end position="76"/>
    </location>
</feature>
<name>A0ABU6QAV6_9FABA</name>
<reference evidence="3 4" key="1">
    <citation type="journal article" date="2023" name="Plants (Basel)">
        <title>Bridging the Gap: Combining Genomics and Transcriptomics Approaches to Understand Stylosanthes scabra, an Orphan Legume from the Brazilian Caatinga.</title>
        <authorList>
            <person name="Ferreira-Neto J.R.C."/>
            <person name="da Silva M.D."/>
            <person name="Binneck E."/>
            <person name="de Melo N.F."/>
            <person name="da Silva R.H."/>
            <person name="de Melo A.L.T.M."/>
            <person name="Pandolfi V."/>
            <person name="Bustamante F.O."/>
            <person name="Brasileiro-Vidal A.C."/>
            <person name="Benko-Iseppon A.M."/>
        </authorList>
    </citation>
    <scope>NUCLEOTIDE SEQUENCE [LARGE SCALE GENOMIC DNA]</scope>
    <source>
        <tissue evidence="3">Leaves</tissue>
    </source>
</reference>
<keyword evidence="4" id="KW-1185">Reference proteome</keyword>
<dbReference type="Gene3D" id="3.30.300.30">
    <property type="match status" value="1"/>
</dbReference>
<dbReference type="Gene3D" id="2.30.38.10">
    <property type="entry name" value="Luciferase, Domain 3"/>
    <property type="match status" value="1"/>
</dbReference>
<organism evidence="3 4">
    <name type="scientific">Stylosanthes scabra</name>
    <dbReference type="NCBI Taxonomy" id="79078"/>
    <lineage>
        <taxon>Eukaryota</taxon>
        <taxon>Viridiplantae</taxon>
        <taxon>Streptophyta</taxon>
        <taxon>Embryophyta</taxon>
        <taxon>Tracheophyta</taxon>
        <taxon>Spermatophyta</taxon>
        <taxon>Magnoliopsida</taxon>
        <taxon>eudicotyledons</taxon>
        <taxon>Gunneridae</taxon>
        <taxon>Pentapetalae</taxon>
        <taxon>rosids</taxon>
        <taxon>fabids</taxon>
        <taxon>Fabales</taxon>
        <taxon>Fabaceae</taxon>
        <taxon>Papilionoideae</taxon>
        <taxon>50 kb inversion clade</taxon>
        <taxon>dalbergioids sensu lato</taxon>
        <taxon>Dalbergieae</taxon>
        <taxon>Pterocarpus clade</taxon>
        <taxon>Stylosanthes</taxon>
    </lineage>
</organism>
<accession>A0ABU6QAV6</accession>
<dbReference type="SUPFAM" id="SSF56801">
    <property type="entry name" value="Acetyl-CoA synthetase-like"/>
    <property type="match status" value="1"/>
</dbReference>
<dbReference type="InterPro" id="IPR000873">
    <property type="entry name" value="AMP-dep_synth/lig_dom"/>
</dbReference>
<evidence type="ECO:0000313" key="4">
    <source>
        <dbReference type="Proteomes" id="UP001341840"/>
    </source>
</evidence>
<evidence type="ECO:0000313" key="3">
    <source>
        <dbReference type="EMBL" id="MED6109045.1"/>
    </source>
</evidence>
<dbReference type="Gene3D" id="3.40.50.980">
    <property type="match status" value="1"/>
</dbReference>
<keyword evidence="1" id="KW-0436">Ligase</keyword>
<protein>
    <recommendedName>
        <fullName evidence="2">AMP-dependent synthetase/ligase domain-containing protein</fullName>
    </recommendedName>
</protein>
<proteinExistence type="predicted"/>
<dbReference type="PANTHER" id="PTHR24096:SF337">
    <property type="entry name" value="4-COUMARATE--COA LIGASE"/>
    <property type="match status" value="1"/>
</dbReference>
<dbReference type="EMBL" id="JASCZI010000124">
    <property type="protein sequence ID" value="MED6109045.1"/>
    <property type="molecule type" value="Genomic_DNA"/>
</dbReference>
<dbReference type="InterPro" id="IPR045851">
    <property type="entry name" value="AMP-bd_C_sf"/>
</dbReference>